<accession>A0A919A0D4</accession>
<dbReference type="Proteomes" id="UP000608024">
    <property type="component" value="Unassembled WGS sequence"/>
</dbReference>
<name>A0A919A0D4_9ACTN</name>
<dbReference type="EMBL" id="BNBT01000121">
    <property type="protein sequence ID" value="GHE82065.1"/>
    <property type="molecule type" value="Genomic_DNA"/>
</dbReference>
<dbReference type="AlphaFoldDB" id="A0A919A0D4"/>
<organism evidence="1 2">
    <name type="scientific">Streptomyces longispororuber</name>
    <dbReference type="NCBI Taxonomy" id="68230"/>
    <lineage>
        <taxon>Bacteria</taxon>
        <taxon>Bacillati</taxon>
        <taxon>Actinomycetota</taxon>
        <taxon>Actinomycetes</taxon>
        <taxon>Kitasatosporales</taxon>
        <taxon>Streptomycetaceae</taxon>
        <taxon>Streptomyces</taxon>
    </lineage>
</organism>
<proteinExistence type="predicted"/>
<keyword evidence="2" id="KW-1185">Reference proteome</keyword>
<protein>
    <submittedName>
        <fullName evidence="1">Uncharacterized protein</fullName>
    </submittedName>
</protein>
<dbReference type="RefSeq" id="WP_190139025.1">
    <property type="nucleotide sequence ID" value="NZ_BNBT01000121.1"/>
</dbReference>
<comment type="caution">
    <text evidence="1">The sequence shown here is derived from an EMBL/GenBank/DDBJ whole genome shotgun (WGS) entry which is preliminary data.</text>
</comment>
<evidence type="ECO:0000313" key="2">
    <source>
        <dbReference type="Proteomes" id="UP000608024"/>
    </source>
</evidence>
<reference evidence="1" key="1">
    <citation type="journal article" date="2014" name="Int. J. Syst. Evol. Microbiol.">
        <title>Complete genome sequence of Corynebacterium casei LMG S-19264T (=DSM 44701T), isolated from a smear-ripened cheese.</title>
        <authorList>
            <consortium name="US DOE Joint Genome Institute (JGI-PGF)"/>
            <person name="Walter F."/>
            <person name="Albersmeier A."/>
            <person name="Kalinowski J."/>
            <person name="Ruckert C."/>
        </authorList>
    </citation>
    <scope>NUCLEOTIDE SEQUENCE</scope>
    <source>
        <strain evidence="1">JCM 4784</strain>
    </source>
</reference>
<gene>
    <name evidence="1" type="ORF">GCM10018785_57680</name>
</gene>
<sequence>MDMTAATDVEEVRAMLTEQREQRRGARRVARTPRGPVSSALRAAWRRTAAVAAGLAVLALGAGLAAPAHAAERATCELREGIELRDAIGNVFTKALYCDNLPSDVYARADFASPVTGWLKLSPSWFPCYTTGPADTQGNKTWYYTQGDQVGSMPKIKAWGVVPTEAVRLPAGTTQPFPGLPRCPWF</sequence>
<evidence type="ECO:0000313" key="1">
    <source>
        <dbReference type="EMBL" id="GHE82065.1"/>
    </source>
</evidence>
<reference evidence="1" key="2">
    <citation type="submission" date="2020-09" db="EMBL/GenBank/DDBJ databases">
        <authorList>
            <person name="Sun Q."/>
            <person name="Ohkuma M."/>
        </authorList>
    </citation>
    <scope>NUCLEOTIDE SEQUENCE</scope>
    <source>
        <strain evidence="1">JCM 4784</strain>
    </source>
</reference>